<keyword evidence="8" id="KW-1185">Reference proteome</keyword>
<dbReference type="RefSeq" id="WP_341370968.1">
    <property type="nucleotide sequence ID" value="NZ_JBBPCO010000008.1"/>
</dbReference>
<dbReference type="InterPro" id="IPR044068">
    <property type="entry name" value="CB"/>
</dbReference>
<keyword evidence="1" id="KW-0229">DNA integration</keyword>
<dbReference type="CDD" id="cd00796">
    <property type="entry name" value="INT_Rci_Hp1_C"/>
    <property type="match status" value="1"/>
</dbReference>
<proteinExistence type="predicted"/>
<comment type="caution">
    <text evidence="7">The sequence shown here is derived from an EMBL/GenBank/DDBJ whole genome shotgun (WGS) entry which is preliminary data.</text>
</comment>
<dbReference type="Gene3D" id="1.10.443.10">
    <property type="entry name" value="Intergrase catalytic core"/>
    <property type="match status" value="1"/>
</dbReference>
<dbReference type="InterPro" id="IPR013762">
    <property type="entry name" value="Integrase-like_cat_sf"/>
</dbReference>
<dbReference type="PANTHER" id="PTHR30349">
    <property type="entry name" value="PHAGE INTEGRASE-RELATED"/>
    <property type="match status" value="1"/>
</dbReference>
<reference evidence="7 8" key="1">
    <citation type="submission" date="2024-04" db="EMBL/GenBank/DDBJ databases">
        <authorList>
            <person name="Abashina T."/>
            <person name="Shaikin A."/>
        </authorList>
    </citation>
    <scope>NUCLEOTIDE SEQUENCE [LARGE SCALE GENOMIC DNA]</scope>
    <source>
        <strain evidence="7 8">AAFK</strain>
    </source>
</reference>
<dbReference type="Pfam" id="PF00589">
    <property type="entry name" value="Phage_integrase"/>
    <property type="match status" value="1"/>
</dbReference>
<dbReference type="Proteomes" id="UP001446205">
    <property type="component" value="Unassembled WGS sequence"/>
</dbReference>
<evidence type="ECO:0000313" key="8">
    <source>
        <dbReference type="Proteomes" id="UP001446205"/>
    </source>
</evidence>
<evidence type="ECO:0000259" key="5">
    <source>
        <dbReference type="PROSITE" id="PS51898"/>
    </source>
</evidence>
<dbReference type="Gene3D" id="1.10.150.130">
    <property type="match status" value="1"/>
</dbReference>
<dbReference type="InterPro" id="IPR011010">
    <property type="entry name" value="DNA_brk_join_enz"/>
</dbReference>
<dbReference type="InterPro" id="IPR050090">
    <property type="entry name" value="Tyrosine_recombinase_XerCD"/>
</dbReference>
<keyword evidence="3" id="KW-0233">DNA recombination</keyword>
<gene>
    <name evidence="7" type="ORF">WOB96_09035</name>
</gene>
<sequence length="380" mass="42893">MPLKFSKLTRDAARKVAPGGKISEHGIIFDRLANGDGRYTVNIMVDGQRIHRVIGLESSGVTRKKAEDFIEKARTDAREGRLNLPQGRKVALGFRHAAKQYVEKLAEEGGKNLKIKARQLRQHISPFFGDKPLAKLSTFDVERYKKQRLDAGAKPATVNRELAVISHLFSKAVEWGWISHKPAKINRSPEGKGRIVYLTTEQAARLLDAARQDQSQHVYPFIVIGLETSMRRMEILSIRLEHIDLARRVIFIPQAKGGAREQPITQNLATFLHGYVDAAMPGQEWLFPAQKSRTGHVVAIEKAYRRAVLNAGLDPVTVVRHTLRHTAITHLVQANVDLPTVQRISGHKTLEMVLRYSHQNGEHIQAAMDLLEDRYKLHRP</sequence>
<keyword evidence="2 4" id="KW-0238">DNA-binding</keyword>
<evidence type="ECO:0000256" key="1">
    <source>
        <dbReference type="ARBA" id="ARBA00022908"/>
    </source>
</evidence>
<dbReference type="EMBL" id="JBBPCO010000008">
    <property type="protein sequence ID" value="MEK8089910.1"/>
    <property type="molecule type" value="Genomic_DNA"/>
</dbReference>
<accession>A0ABU9DB48</accession>
<name>A0ABU9DB48_9PROT</name>
<evidence type="ECO:0000256" key="2">
    <source>
        <dbReference type="ARBA" id="ARBA00023125"/>
    </source>
</evidence>
<dbReference type="InterPro" id="IPR010998">
    <property type="entry name" value="Integrase_recombinase_N"/>
</dbReference>
<protein>
    <submittedName>
        <fullName evidence="7">Site-specific integrase</fullName>
    </submittedName>
</protein>
<dbReference type="PROSITE" id="PS51900">
    <property type="entry name" value="CB"/>
    <property type="match status" value="1"/>
</dbReference>
<dbReference type="SUPFAM" id="SSF56349">
    <property type="entry name" value="DNA breaking-rejoining enzymes"/>
    <property type="match status" value="1"/>
</dbReference>
<evidence type="ECO:0000256" key="4">
    <source>
        <dbReference type="PROSITE-ProRule" id="PRU01248"/>
    </source>
</evidence>
<evidence type="ECO:0000313" key="7">
    <source>
        <dbReference type="EMBL" id="MEK8089910.1"/>
    </source>
</evidence>
<feature type="domain" description="Core-binding (CB)" evidence="6">
    <location>
        <begin position="92"/>
        <end position="173"/>
    </location>
</feature>
<dbReference type="InterPro" id="IPR002104">
    <property type="entry name" value="Integrase_catalytic"/>
</dbReference>
<organism evidence="7 8">
    <name type="scientific">Thermithiobacillus plumbiphilus</name>
    <dbReference type="NCBI Taxonomy" id="1729899"/>
    <lineage>
        <taxon>Bacteria</taxon>
        <taxon>Pseudomonadati</taxon>
        <taxon>Pseudomonadota</taxon>
        <taxon>Acidithiobacillia</taxon>
        <taxon>Acidithiobacillales</taxon>
        <taxon>Thermithiobacillaceae</taxon>
        <taxon>Thermithiobacillus</taxon>
    </lineage>
</organism>
<dbReference type="PROSITE" id="PS51898">
    <property type="entry name" value="TYR_RECOMBINASE"/>
    <property type="match status" value="1"/>
</dbReference>
<evidence type="ECO:0000256" key="3">
    <source>
        <dbReference type="ARBA" id="ARBA00023172"/>
    </source>
</evidence>
<evidence type="ECO:0000259" key="6">
    <source>
        <dbReference type="PROSITE" id="PS51900"/>
    </source>
</evidence>
<feature type="domain" description="Tyr recombinase" evidence="5">
    <location>
        <begin position="193"/>
        <end position="369"/>
    </location>
</feature>
<dbReference type="PANTHER" id="PTHR30349:SF94">
    <property type="entry name" value="INTEGRASE_RECOMBINASE HI_1414-RELATED"/>
    <property type="match status" value="1"/>
</dbReference>